<evidence type="ECO:0000256" key="4">
    <source>
        <dbReference type="ARBA" id="ARBA00022519"/>
    </source>
</evidence>
<keyword evidence="7 8" id="KW-0472">Membrane</keyword>
<accession>A0A1T0AU34</accession>
<dbReference type="Pfam" id="PF12832">
    <property type="entry name" value="MFS_1_like"/>
    <property type="match status" value="1"/>
</dbReference>
<feature type="transmembrane region" description="Helical" evidence="8">
    <location>
        <begin position="136"/>
        <end position="154"/>
    </location>
</feature>
<evidence type="ECO:0000256" key="5">
    <source>
        <dbReference type="ARBA" id="ARBA00022692"/>
    </source>
</evidence>
<dbReference type="PANTHER" id="PTHR23522:SF10">
    <property type="entry name" value="3-PHENYLPROPIONIC ACID TRANSPORTER-RELATED"/>
    <property type="match status" value="1"/>
</dbReference>
<evidence type="ECO:0000256" key="8">
    <source>
        <dbReference type="SAM" id="Phobius"/>
    </source>
</evidence>
<feature type="transmembrane region" description="Helical" evidence="8">
    <location>
        <begin position="44"/>
        <end position="61"/>
    </location>
</feature>
<dbReference type="PIRSF" id="PIRSF004925">
    <property type="entry name" value="HcaT"/>
    <property type="match status" value="1"/>
</dbReference>
<feature type="transmembrane region" description="Helical" evidence="8">
    <location>
        <begin position="207"/>
        <end position="225"/>
    </location>
</feature>
<dbReference type="SUPFAM" id="SSF103473">
    <property type="entry name" value="MFS general substrate transporter"/>
    <property type="match status" value="1"/>
</dbReference>
<dbReference type="NCBIfam" id="NF008346">
    <property type="entry name" value="PRK11128.1"/>
    <property type="match status" value="1"/>
</dbReference>
<dbReference type="STRING" id="734.B0187_01840"/>
<dbReference type="Gene3D" id="1.20.1250.20">
    <property type="entry name" value="MFS general substrate transporter like domains"/>
    <property type="match status" value="2"/>
</dbReference>
<evidence type="ECO:0000256" key="7">
    <source>
        <dbReference type="ARBA" id="ARBA00023136"/>
    </source>
</evidence>
<keyword evidence="2" id="KW-0813">Transport</keyword>
<comment type="caution">
    <text evidence="10">The sequence shown here is derived from an EMBL/GenBank/DDBJ whole genome shotgun (WGS) entry which is preliminary data.</text>
</comment>
<dbReference type="PANTHER" id="PTHR23522">
    <property type="entry name" value="BLL5896 PROTEIN"/>
    <property type="match status" value="1"/>
</dbReference>
<protein>
    <submittedName>
        <fullName evidence="10">3-phenylpropionic acid transporter</fullName>
    </submittedName>
</protein>
<feature type="transmembrane region" description="Helical" evidence="8">
    <location>
        <begin position="270"/>
        <end position="288"/>
    </location>
</feature>
<dbReference type="OrthoDB" id="9150135at2"/>
<feature type="transmembrane region" description="Helical" evidence="8">
    <location>
        <begin position="245"/>
        <end position="265"/>
    </location>
</feature>
<dbReference type="InterPro" id="IPR026032">
    <property type="entry name" value="HcaT-like"/>
</dbReference>
<keyword evidence="11" id="KW-1185">Reference proteome</keyword>
<feature type="domain" description="Major facilitator superfamily associated" evidence="9">
    <location>
        <begin position="11"/>
        <end position="363"/>
    </location>
</feature>
<feature type="transmembrane region" description="Helical" evidence="8">
    <location>
        <begin position="332"/>
        <end position="356"/>
    </location>
</feature>
<dbReference type="AlphaFoldDB" id="A0A1T0AU34"/>
<evidence type="ECO:0000256" key="3">
    <source>
        <dbReference type="ARBA" id="ARBA00022475"/>
    </source>
</evidence>
<keyword evidence="6 8" id="KW-1133">Transmembrane helix</keyword>
<keyword evidence="4" id="KW-0997">Cell inner membrane</keyword>
<dbReference type="GO" id="GO:0030395">
    <property type="term" value="F:lactose binding"/>
    <property type="evidence" value="ECO:0007669"/>
    <property type="project" value="TreeGrafter"/>
</dbReference>
<reference evidence="10 11" key="1">
    <citation type="submission" date="2017-02" db="EMBL/GenBank/DDBJ databases">
        <title>Draft genome sequence of Haemophilus paracuniculus CCUG 43573 type strain.</title>
        <authorList>
            <person name="Engstrom-Jakobsson H."/>
            <person name="Salva-Serra F."/>
            <person name="Thorell K."/>
            <person name="Gonzales-Siles L."/>
            <person name="Karlsson R."/>
            <person name="Boulund F."/>
            <person name="Engstrand L."/>
            <person name="Kristiansson E."/>
            <person name="Moore E."/>
        </authorList>
    </citation>
    <scope>NUCLEOTIDE SEQUENCE [LARGE SCALE GENOMIC DNA]</scope>
    <source>
        <strain evidence="10 11">CCUG 43573</strain>
    </source>
</reference>
<sequence>MIKLTPFQWSSFNFFGFFCAYGVLLPFFPVWLSQQGYSTETISLLIALGYLFRFFGGMLLSQRIKDSAQLIPFTRFLAWFTIAILLGVMWAGGQFWLLLPILGLFHIINGGAMPINETIASTWQREVGMDYGKARLFGSVAFVVGSISTGYLVSWLGEQAIVWIMASFTLLLASGLMLPVNHRFAPSQTKASDTAQLSYWEIFKDPTACRMLLAVSFVQAGHAAYYAYSTLHWQAAGISTQTSSLLWGAAVVAEIGLFFFATRLFTNIRIYQLVLIGTLGAMIRWAIMASTTNVAILLFAQLLHALSFGMTHYAMIRYIATQEANKIAKLQGLYFGLASCGVMALFTLFAGIAYNISAETSFWLMVVLVVPAIFLTPKVVASKISSQ</sequence>
<dbReference type="GO" id="GO:0015528">
    <property type="term" value="F:lactose:proton symporter activity"/>
    <property type="evidence" value="ECO:0007669"/>
    <property type="project" value="TreeGrafter"/>
</dbReference>
<proteinExistence type="predicted"/>
<dbReference type="NCBIfam" id="NF037955">
    <property type="entry name" value="mfs"/>
    <property type="match status" value="1"/>
</dbReference>
<name>A0A1T0AU34_9PAST</name>
<dbReference type="EMBL" id="MUYA01000003">
    <property type="protein sequence ID" value="OOS00252.1"/>
    <property type="molecule type" value="Genomic_DNA"/>
</dbReference>
<dbReference type="InterPro" id="IPR024989">
    <property type="entry name" value="MFS_assoc_dom"/>
</dbReference>
<evidence type="ECO:0000313" key="11">
    <source>
        <dbReference type="Proteomes" id="UP000190867"/>
    </source>
</evidence>
<evidence type="ECO:0000259" key="9">
    <source>
        <dbReference type="Pfam" id="PF12832"/>
    </source>
</evidence>
<feature type="transmembrane region" description="Helical" evidence="8">
    <location>
        <begin position="294"/>
        <end position="320"/>
    </location>
</feature>
<feature type="transmembrane region" description="Helical" evidence="8">
    <location>
        <begin position="73"/>
        <end position="91"/>
    </location>
</feature>
<feature type="transmembrane region" description="Helical" evidence="8">
    <location>
        <begin position="160"/>
        <end position="180"/>
    </location>
</feature>
<dbReference type="GO" id="GO:0005886">
    <property type="term" value="C:plasma membrane"/>
    <property type="evidence" value="ECO:0007669"/>
    <property type="project" value="UniProtKB-SubCell"/>
</dbReference>
<keyword evidence="3" id="KW-1003">Cell membrane</keyword>
<keyword evidence="5 8" id="KW-0812">Transmembrane</keyword>
<dbReference type="RefSeq" id="WP_078236167.1">
    <property type="nucleotide sequence ID" value="NZ_MUYA01000003.1"/>
</dbReference>
<evidence type="ECO:0000313" key="10">
    <source>
        <dbReference type="EMBL" id="OOS00252.1"/>
    </source>
</evidence>
<feature type="transmembrane region" description="Helical" evidence="8">
    <location>
        <begin position="12"/>
        <end position="32"/>
    </location>
</feature>
<dbReference type="InterPro" id="IPR036259">
    <property type="entry name" value="MFS_trans_sf"/>
</dbReference>
<organism evidence="10 11">
    <name type="scientific">Haemophilus paracuniculus</name>
    <dbReference type="NCBI Taxonomy" id="734"/>
    <lineage>
        <taxon>Bacteria</taxon>
        <taxon>Pseudomonadati</taxon>
        <taxon>Pseudomonadota</taxon>
        <taxon>Gammaproteobacteria</taxon>
        <taxon>Pasteurellales</taxon>
        <taxon>Pasteurellaceae</taxon>
        <taxon>Haemophilus</taxon>
    </lineage>
</organism>
<gene>
    <name evidence="10" type="ORF">B0187_01840</name>
</gene>
<dbReference type="Proteomes" id="UP000190867">
    <property type="component" value="Unassembled WGS sequence"/>
</dbReference>
<evidence type="ECO:0000256" key="2">
    <source>
        <dbReference type="ARBA" id="ARBA00022448"/>
    </source>
</evidence>
<comment type="subcellular location">
    <subcellularLocation>
        <location evidence="1">Cell inner membrane</location>
        <topology evidence="1">Multi-pass membrane protein</topology>
    </subcellularLocation>
</comment>
<feature type="transmembrane region" description="Helical" evidence="8">
    <location>
        <begin position="362"/>
        <end position="381"/>
    </location>
</feature>
<evidence type="ECO:0000256" key="6">
    <source>
        <dbReference type="ARBA" id="ARBA00022989"/>
    </source>
</evidence>
<feature type="transmembrane region" description="Helical" evidence="8">
    <location>
        <begin position="97"/>
        <end position="115"/>
    </location>
</feature>
<evidence type="ECO:0000256" key="1">
    <source>
        <dbReference type="ARBA" id="ARBA00004429"/>
    </source>
</evidence>